<feature type="transmembrane region" description="Helical" evidence="1">
    <location>
        <begin position="110"/>
        <end position="143"/>
    </location>
</feature>
<feature type="transmembrane region" description="Helical" evidence="1">
    <location>
        <begin position="155"/>
        <end position="180"/>
    </location>
</feature>
<keyword evidence="1" id="KW-0472">Membrane</keyword>
<gene>
    <name evidence="2" type="ordered locus">Amico_0177</name>
</gene>
<reference evidence="2 3" key="1">
    <citation type="journal article" date="2010" name="Stand. Genomic Sci.">
        <title>Complete genome sequence of Aminobacterium colombiense type strain (ALA-1).</title>
        <authorList>
            <person name="Chertkov O."/>
            <person name="Sikorski J."/>
            <person name="Brambilla E."/>
            <person name="Lapidus A."/>
            <person name="Copeland A."/>
            <person name="Glavina Del Rio T."/>
            <person name="Nolan M."/>
            <person name="Lucas S."/>
            <person name="Tice H."/>
            <person name="Cheng J.F."/>
            <person name="Han C."/>
            <person name="Detter J.C."/>
            <person name="Bruce D."/>
            <person name="Tapia R."/>
            <person name="Goodwin L."/>
            <person name="Pitluck S."/>
            <person name="Liolios K."/>
            <person name="Ivanova N."/>
            <person name="Mavromatis K."/>
            <person name="Ovchinnikova G."/>
            <person name="Pati A."/>
            <person name="Chen A."/>
            <person name="Palaniappan K."/>
            <person name="Land M."/>
            <person name="Hauser L."/>
            <person name="Chang Y.J."/>
            <person name="Jeffries C.D."/>
            <person name="Spring S."/>
            <person name="Rohde M."/>
            <person name="Goker M."/>
            <person name="Bristow J."/>
            <person name="Eisen J.A."/>
            <person name="Markowitz V."/>
            <person name="Hugenholtz P."/>
            <person name="Kyrpides N.C."/>
            <person name="Klenk H.P."/>
        </authorList>
    </citation>
    <scope>NUCLEOTIDE SEQUENCE [LARGE SCALE GENOMIC DNA]</scope>
    <source>
        <strain evidence="3">DSM 12261 / ALA-1</strain>
    </source>
</reference>
<feature type="transmembrane region" description="Helical" evidence="1">
    <location>
        <begin position="260"/>
        <end position="278"/>
    </location>
</feature>
<dbReference type="KEGG" id="aco:Amico_0177"/>
<keyword evidence="1" id="KW-0812">Transmembrane</keyword>
<evidence type="ECO:0000313" key="2">
    <source>
        <dbReference type="EMBL" id="ADE56324.1"/>
    </source>
</evidence>
<protein>
    <submittedName>
        <fullName evidence="2">TRAP C4-dicarboxylate transport system permease DctM subunit</fullName>
    </submittedName>
</protein>
<name>D5ECP2_AMICL</name>
<evidence type="ECO:0000313" key="3">
    <source>
        <dbReference type="Proteomes" id="UP000002366"/>
    </source>
</evidence>
<dbReference type="AlphaFoldDB" id="D5ECP2"/>
<feature type="transmembrane region" description="Helical" evidence="1">
    <location>
        <begin position="347"/>
        <end position="365"/>
    </location>
</feature>
<dbReference type="EMBL" id="CP001997">
    <property type="protein sequence ID" value="ADE56324.1"/>
    <property type="molecule type" value="Genomic_DNA"/>
</dbReference>
<dbReference type="eggNOG" id="COG4666">
    <property type="taxonomic scope" value="Bacteria"/>
</dbReference>
<feature type="transmembrane region" description="Helical" evidence="1">
    <location>
        <begin position="192"/>
        <end position="210"/>
    </location>
</feature>
<evidence type="ECO:0000256" key="1">
    <source>
        <dbReference type="SAM" id="Phobius"/>
    </source>
</evidence>
<dbReference type="OrthoDB" id="9429464at2"/>
<proteinExistence type="predicted"/>
<keyword evidence="3" id="KW-1185">Reference proteome</keyword>
<feature type="transmembrane region" description="Helical" evidence="1">
    <location>
        <begin position="68"/>
        <end position="89"/>
    </location>
</feature>
<feature type="transmembrane region" description="Helical" evidence="1">
    <location>
        <begin position="284"/>
        <end position="308"/>
    </location>
</feature>
<sequence>MFIHAEVILLVIAVAFFLPKAMKLSTELSMFVAALAGAAAHSVMLRVTGSPHNPVSILPIRHIVEGAFTYFDVCLIFLTATFFMALLRESGGVAFIVRKIVSTFHKRRTICLLLLTFVLLLPGALTGSGATTVLTVGALVGAVLSAMGVDETKRAAIIFLGAAMSAAAPPINLWAMMAAAGANMPYVGFGKPLLVLSVAGALFSMFWLAGRGEGQVDLDKALANLPEVQEGQSWFRVTFPFALLLALVLAGRIWPFSMPVLGLPLLFMIASFAVVLLSPKRLHVWSVACATVHNLTTLVGIMVVVGILIQIMALSGARGLISLAVVTLPLGVLFATLFIILPLSEGLVQYAVAPLIGVPLIMLFNMRGLDPIIALSAMAVIWPLGDCLPPTAVVGRATVMELGYTGRYFQDFVKACLVPMAFIAMLGTLFLIFSTRLSFLGG</sequence>
<dbReference type="RefSeq" id="WP_013047590.1">
    <property type="nucleotide sequence ID" value="NC_014011.1"/>
</dbReference>
<keyword evidence="1" id="KW-1133">Transmembrane helix</keyword>
<feature type="transmembrane region" description="Helical" evidence="1">
    <location>
        <begin position="320"/>
        <end position="341"/>
    </location>
</feature>
<feature type="transmembrane region" description="Helical" evidence="1">
    <location>
        <begin position="372"/>
        <end position="392"/>
    </location>
</feature>
<feature type="transmembrane region" description="Helical" evidence="1">
    <location>
        <begin position="412"/>
        <end position="433"/>
    </location>
</feature>
<dbReference type="HOGENOM" id="CLU_645132_0_0_0"/>
<dbReference type="Proteomes" id="UP000002366">
    <property type="component" value="Chromosome"/>
</dbReference>
<accession>D5ECP2</accession>
<organism evidence="2 3">
    <name type="scientific">Aminobacterium colombiense (strain DSM 12261 / ALA-1)</name>
    <dbReference type="NCBI Taxonomy" id="572547"/>
    <lineage>
        <taxon>Bacteria</taxon>
        <taxon>Thermotogati</taxon>
        <taxon>Synergistota</taxon>
        <taxon>Synergistia</taxon>
        <taxon>Synergistales</taxon>
        <taxon>Aminobacteriaceae</taxon>
        <taxon>Aminobacterium</taxon>
    </lineage>
</organism>
<feature type="transmembrane region" description="Helical" evidence="1">
    <location>
        <begin position="234"/>
        <end position="253"/>
    </location>
</feature>
<dbReference type="STRING" id="572547.Amico_0177"/>